<evidence type="ECO:0000313" key="1">
    <source>
        <dbReference type="EMBL" id="CAG6503991.1"/>
    </source>
</evidence>
<reference evidence="1" key="1">
    <citation type="submission" date="2021-05" db="EMBL/GenBank/DDBJ databases">
        <authorList>
            <person name="Alioto T."/>
            <person name="Alioto T."/>
            <person name="Gomez Garrido J."/>
        </authorList>
    </citation>
    <scope>NUCLEOTIDE SEQUENCE</scope>
</reference>
<dbReference type="EMBL" id="HBUE01253672">
    <property type="protein sequence ID" value="CAG6555267.1"/>
    <property type="molecule type" value="Transcribed_RNA"/>
</dbReference>
<protein>
    <submittedName>
        <fullName evidence="1">(northern house mosquito) hypothetical protein</fullName>
    </submittedName>
</protein>
<accession>A0A8D8D6Z1</accession>
<sequence length="110" mass="12328">MTSSELDLVICKQGAAELEPEASKRRDRFRRRRARCRQHVTACPATQVCLTFLVLDKPLSNELNWAIHLGRMGNGISPPVSCAFKSAPCFSRYFVTSKLSKPSCRRLATS</sequence>
<name>A0A8D8D6Z1_CULPI</name>
<dbReference type="AlphaFoldDB" id="A0A8D8D6Z1"/>
<organism evidence="1">
    <name type="scientific">Culex pipiens</name>
    <name type="common">House mosquito</name>
    <dbReference type="NCBI Taxonomy" id="7175"/>
    <lineage>
        <taxon>Eukaryota</taxon>
        <taxon>Metazoa</taxon>
        <taxon>Ecdysozoa</taxon>
        <taxon>Arthropoda</taxon>
        <taxon>Hexapoda</taxon>
        <taxon>Insecta</taxon>
        <taxon>Pterygota</taxon>
        <taxon>Neoptera</taxon>
        <taxon>Endopterygota</taxon>
        <taxon>Diptera</taxon>
        <taxon>Nematocera</taxon>
        <taxon>Culicoidea</taxon>
        <taxon>Culicidae</taxon>
        <taxon>Culicinae</taxon>
        <taxon>Culicini</taxon>
        <taxon>Culex</taxon>
        <taxon>Culex</taxon>
    </lineage>
</organism>
<proteinExistence type="predicted"/>
<dbReference type="EMBL" id="HBUE01148715">
    <property type="protein sequence ID" value="CAG6503991.1"/>
    <property type="molecule type" value="Transcribed_RNA"/>
</dbReference>